<dbReference type="Gene3D" id="3.30.1310.10">
    <property type="entry name" value="Nucleoid-associated protein YbaB-like domain"/>
    <property type="match status" value="1"/>
</dbReference>
<dbReference type="SUPFAM" id="SSF82607">
    <property type="entry name" value="YbaB-like"/>
    <property type="match status" value="1"/>
</dbReference>
<name>A0A9X4M3T6_9ACTN</name>
<dbReference type="AlphaFoldDB" id="A0A9X4M3T6"/>
<dbReference type="InterPro" id="IPR004401">
    <property type="entry name" value="YbaB/EbfC"/>
</dbReference>
<keyword evidence="2" id="KW-1185">Reference proteome</keyword>
<dbReference type="EMBL" id="JANRHA010000012">
    <property type="protein sequence ID" value="MDG3016292.1"/>
    <property type="molecule type" value="Genomic_DNA"/>
</dbReference>
<comment type="caution">
    <text evidence="1">The sequence shown here is derived from an EMBL/GenBank/DDBJ whole genome shotgun (WGS) entry which is preliminary data.</text>
</comment>
<dbReference type="Pfam" id="PF02575">
    <property type="entry name" value="YbaB_DNA_bd"/>
    <property type="match status" value="1"/>
</dbReference>
<dbReference type="InterPro" id="IPR036894">
    <property type="entry name" value="YbaB-like_sf"/>
</dbReference>
<dbReference type="Proteomes" id="UP001152755">
    <property type="component" value="Unassembled WGS sequence"/>
</dbReference>
<accession>A0A9X4M3T6</accession>
<reference evidence="1" key="1">
    <citation type="submission" date="2022-08" db="EMBL/GenBank/DDBJ databases">
        <title>Genome analysis of Corynebacteriales strain.</title>
        <authorList>
            <person name="Lee S.D."/>
        </authorList>
    </citation>
    <scope>NUCLEOTIDE SEQUENCE</scope>
    <source>
        <strain evidence="1">D3-21</strain>
    </source>
</reference>
<evidence type="ECO:0000313" key="2">
    <source>
        <dbReference type="Proteomes" id="UP001152755"/>
    </source>
</evidence>
<evidence type="ECO:0000313" key="1">
    <source>
        <dbReference type="EMBL" id="MDG3016292.1"/>
    </source>
</evidence>
<gene>
    <name evidence="1" type="ORF">NVS88_17190</name>
</gene>
<sequence>MSSEWHDLVEQVRGRALKIAETSATLSALRVTETSPGGEVTVEVGGNGALTGLRFTDAVTRMSGSELGALVVETAARAAASARSGRDEVFDRLQAEY</sequence>
<organism evidence="1 2">
    <name type="scientific">Speluncibacter jeojiensis</name>
    <dbReference type="NCBI Taxonomy" id="2710754"/>
    <lineage>
        <taxon>Bacteria</taxon>
        <taxon>Bacillati</taxon>
        <taxon>Actinomycetota</taxon>
        <taxon>Actinomycetes</taxon>
        <taxon>Mycobacteriales</taxon>
        <taxon>Speluncibacteraceae</taxon>
        <taxon>Speluncibacter</taxon>
    </lineage>
</organism>
<protein>
    <submittedName>
        <fullName evidence="1">YbaB/EbfC family nucleoid-associated protein</fullName>
    </submittedName>
</protein>
<dbReference type="RefSeq" id="WP_277831478.1">
    <property type="nucleotide sequence ID" value="NZ_JAAIVF010000002.1"/>
</dbReference>
<proteinExistence type="predicted"/>
<dbReference type="GO" id="GO:0003677">
    <property type="term" value="F:DNA binding"/>
    <property type="evidence" value="ECO:0007669"/>
    <property type="project" value="InterPro"/>
</dbReference>